<accession>A0ABD2PC43</accession>
<dbReference type="AlphaFoldDB" id="A0ABD2PC43"/>
<evidence type="ECO:0008006" key="3">
    <source>
        <dbReference type="Google" id="ProtNLM"/>
    </source>
</evidence>
<proteinExistence type="predicted"/>
<dbReference type="Gene3D" id="3.30.420.10">
    <property type="entry name" value="Ribonuclease H-like superfamily/Ribonuclease H"/>
    <property type="match status" value="1"/>
</dbReference>
<evidence type="ECO:0000313" key="2">
    <source>
        <dbReference type="Proteomes" id="UP001516400"/>
    </source>
</evidence>
<reference evidence="1 2" key="1">
    <citation type="journal article" date="2021" name="BMC Biol.">
        <title>Horizontally acquired antibacterial genes associated with adaptive radiation of ladybird beetles.</title>
        <authorList>
            <person name="Li H.S."/>
            <person name="Tang X.F."/>
            <person name="Huang Y.H."/>
            <person name="Xu Z.Y."/>
            <person name="Chen M.L."/>
            <person name="Du X.Y."/>
            <person name="Qiu B.Y."/>
            <person name="Chen P.T."/>
            <person name="Zhang W."/>
            <person name="Slipinski A."/>
            <person name="Escalona H.E."/>
            <person name="Waterhouse R.M."/>
            <person name="Zwick A."/>
            <person name="Pang H."/>
        </authorList>
    </citation>
    <scope>NUCLEOTIDE SEQUENCE [LARGE SCALE GENOMIC DNA]</scope>
    <source>
        <strain evidence="1">SYSU2018</strain>
    </source>
</reference>
<dbReference type="InterPro" id="IPR012337">
    <property type="entry name" value="RNaseH-like_sf"/>
</dbReference>
<keyword evidence="2" id="KW-1185">Reference proteome</keyword>
<dbReference type="SUPFAM" id="SSF53098">
    <property type="entry name" value="Ribonuclease H-like"/>
    <property type="match status" value="1"/>
</dbReference>
<dbReference type="InterPro" id="IPR036397">
    <property type="entry name" value="RNaseH_sf"/>
</dbReference>
<name>A0ABD2PC43_9CUCU</name>
<evidence type="ECO:0000313" key="1">
    <source>
        <dbReference type="EMBL" id="KAL3288216.1"/>
    </source>
</evidence>
<sequence>MKNPTVDTTLTERTIEWNMPQEMKFSVQEYISQIPHNPAIYTDGCAFTLNNSHMKYKLPPTTRIYTAGLIALLEAVEQIESLEINNKHSVICSDSLPALNSIRKNRKRTQ</sequence>
<organism evidence="1 2">
    <name type="scientific">Cryptolaemus montrouzieri</name>
    <dbReference type="NCBI Taxonomy" id="559131"/>
    <lineage>
        <taxon>Eukaryota</taxon>
        <taxon>Metazoa</taxon>
        <taxon>Ecdysozoa</taxon>
        <taxon>Arthropoda</taxon>
        <taxon>Hexapoda</taxon>
        <taxon>Insecta</taxon>
        <taxon>Pterygota</taxon>
        <taxon>Neoptera</taxon>
        <taxon>Endopterygota</taxon>
        <taxon>Coleoptera</taxon>
        <taxon>Polyphaga</taxon>
        <taxon>Cucujiformia</taxon>
        <taxon>Coccinelloidea</taxon>
        <taxon>Coccinellidae</taxon>
        <taxon>Scymninae</taxon>
        <taxon>Scymnini</taxon>
        <taxon>Cryptolaemus</taxon>
    </lineage>
</organism>
<gene>
    <name evidence="1" type="ORF">HHI36_002666</name>
</gene>
<comment type="caution">
    <text evidence="1">The sequence shown here is derived from an EMBL/GenBank/DDBJ whole genome shotgun (WGS) entry which is preliminary data.</text>
</comment>
<protein>
    <recommendedName>
        <fullName evidence="3">RNase H type-1 domain-containing protein</fullName>
    </recommendedName>
</protein>
<dbReference type="EMBL" id="JABFTP020000185">
    <property type="protein sequence ID" value="KAL3288216.1"/>
    <property type="molecule type" value="Genomic_DNA"/>
</dbReference>
<dbReference type="Proteomes" id="UP001516400">
    <property type="component" value="Unassembled WGS sequence"/>
</dbReference>